<reference evidence="2 3" key="1">
    <citation type="submission" date="2019-12" db="EMBL/GenBank/DDBJ databases">
        <title>Nocardia macrotermitis sp. nov. and Nocardia aurantia sp. nov., isolated from the gut of the fungus growing-termite Macrotermes natalensis.</title>
        <authorList>
            <person name="Christine B."/>
            <person name="Rene B."/>
        </authorList>
    </citation>
    <scope>NUCLEOTIDE SEQUENCE [LARGE SCALE GENOMIC DNA]</scope>
    <source>
        <strain evidence="2 3">DSM 102126</strain>
    </source>
</reference>
<evidence type="ECO:0000313" key="2">
    <source>
        <dbReference type="EMBL" id="MXQ62561.1"/>
    </source>
</evidence>
<dbReference type="PANTHER" id="PTHR44846:SF17">
    <property type="entry name" value="GNTR-FAMILY TRANSCRIPTIONAL REGULATOR"/>
    <property type="match status" value="1"/>
</dbReference>
<dbReference type="EMBL" id="WUTW01000001">
    <property type="protein sequence ID" value="MXQ62561.1"/>
    <property type="molecule type" value="Genomic_DNA"/>
</dbReference>
<organism evidence="2 3">
    <name type="scientific">Actinomadura rayongensis</name>
    <dbReference type="NCBI Taxonomy" id="1429076"/>
    <lineage>
        <taxon>Bacteria</taxon>
        <taxon>Bacillati</taxon>
        <taxon>Actinomycetota</taxon>
        <taxon>Actinomycetes</taxon>
        <taxon>Streptosporangiales</taxon>
        <taxon>Thermomonosporaceae</taxon>
        <taxon>Actinomadura</taxon>
    </lineage>
</organism>
<keyword evidence="3" id="KW-1185">Reference proteome</keyword>
<proteinExistence type="predicted"/>
<evidence type="ECO:0000259" key="1">
    <source>
        <dbReference type="SMART" id="SM00866"/>
    </source>
</evidence>
<protein>
    <submittedName>
        <fullName evidence="2">UTRA domain-containing protein</fullName>
    </submittedName>
</protein>
<dbReference type="PANTHER" id="PTHR44846">
    <property type="entry name" value="MANNOSYL-D-GLYCERATE TRANSPORT/METABOLISM SYSTEM REPRESSOR MNGR-RELATED"/>
    <property type="match status" value="1"/>
</dbReference>
<dbReference type="InterPro" id="IPR028978">
    <property type="entry name" value="Chorismate_lyase_/UTRA_dom_sf"/>
</dbReference>
<dbReference type="SMART" id="SM00866">
    <property type="entry name" value="UTRA"/>
    <property type="match status" value="1"/>
</dbReference>
<dbReference type="InterPro" id="IPR011663">
    <property type="entry name" value="UTRA"/>
</dbReference>
<dbReference type="InterPro" id="IPR050679">
    <property type="entry name" value="Bact_HTH_transcr_reg"/>
</dbReference>
<comment type="caution">
    <text evidence="2">The sequence shown here is derived from an EMBL/GenBank/DDBJ whole genome shotgun (WGS) entry which is preliminary data.</text>
</comment>
<evidence type="ECO:0000313" key="3">
    <source>
        <dbReference type="Proteomes" id="UP000431901"/>
    </source>
</evidence>
<dbReference type="GO" id="GO:0045892">
    <property type="term" value="P:negative regulation of DNA-templated transcription"/>
    <property type="evidence" value="ECO:0007669"/>
    <property type="project" value="TreeGrafter"/>
</dbReference>
<feature type="domain" description="UbiC transcription regulator-associated" evidence="1">
    <location>
        <begin position="38"/>
        <end position="175"/>
    </location>
</feature>
<dbReference type="Pfam" id="PF07702">
    <property type="entry name" value="UTRA"/>
    <property type="match status" value="1"/>
</dbReference>
<dbReference type="SUPFAM" id="SSF64288">
    <property type="entry name" value="Chorismate lyase-like"/>
    <property type="match status" value="1"/>
</dbReference>
<name>A0A6I4VZG7_9ACTN</name>
<dbReference type="Proteomes" id="UP000431901">
    <property type="component" value="Unassembled WGS sequence"/>
</dbReference>
<gene>
    <name evidence="2" type="ORF">GQ466_00760</name>
</gene>
<dbReference type="Gene3D" id="3.40.1410.10">
    <property type="entry name" value="Chorismate lyase-like"/>
    <property type="match status" value="1"/>
</dbReference>
<dbReference type="GO" id="GO:0003677">
    <property type="term" value="F:DNA binding"/>
    <property type="evidence" value="ECO:0007669"/>
    <property type="project" value="InterPro"/>
</dbReference>
<accession>A0A6I4VZG7</accession>
<sequence length="186" mass="20919">MFMMSPRPRITRRAMQRYRQETRERQGGGGPFDVEIREFGMTPRVESTIYRTEAPPEVAALLGAGDVVVRARRMFADDVPLQIASSYIPADIAEGTVLEQQNTGAGGLISRMAELGYTQVRMAEHITVRPPTTDEADFFTMSSDERVFVIRHVGYTAEGRAVEAALQTLPTHHWELDYEWDVEPGT</sequence>
<dbReference type="AlphaFoldDB" id="A0A6I4VZG7"/>